<comment type="caution">
    <text evidence="2">The sequence shown here is derived from an EMBL/GenBank/DDBJ whole genome shotgun (WGS) entry which is preliminary data.</text>
</comment>
<gene>
    <name evidence="2" type="ORF">BT67DRAFT_444554</name>
</gene>
<organism evidence="2 3">
    <name type="scientific">Trichocladium antarcticum</name>
    <dbReference type="NCBI Taxonomy" id="1450529"/>
    <lineage>
        <taxon>Eukaryota</taxon>
        <taxon>Fungi</taxon>
        <taxon>Dikarya</taxon>
        <taxon>Ascomycota</taxon>
        <taxon>Pezizomycotina</taxon>
        <taxon>Sordariomycetes</taxon>
        <taxon>Sordariomycetidae</taxon>
        <taxon>Sordariales</taxon>
        <taxon>Chaetomiaceae</taxon>
        <taxon>Trichocladium</taxon>
    </lineage>
</organism>
<dbReference type="Pfam" id="PF14027">
    <property type="entry name" value="Questin_oxidase"/>
    <property type="match status" value="1"/>
</dbReference>
<evidence type="ECO:0000256" key="1">
    <source>
        <dbReference type="ARBA" id="ARBA00023002"/>
    </source>
</evidence>
<evidence type="ECO:0008006" key="4">
    <source>
        <dbReference type="Google" id="ProtNLM"/>
    </source>
</evidence>
<name>A0AAN6UF51_9PEZI</name>
<dbReference type="Proteomes" id="UP001304895">
    <property type="component" value="Unassembled WGS sequence"/>
</dbReference>
<keyword evidence="1" id="KW-0560">Oxidoreductase</keyword>
<dbReference type="GO" id="GO:0016491">
    <property type="term" value="F:oxidoreductase activity"/>
    <property type="evidence" value="ECO:0007669"/>
    <property type="project" value="UniProtKB-KW"/>
</dbReference>
<accession>A0AAN6UF51</accession>
<evidence type="ECO:0000313" key="3">
    <source>
        <dbReference type="Proteomes" id="UP001304895"/>
    </source>
</evidence>
<proteinExistence type="predicted"/>
<reference evidence="2" key="2">
    <citation type="submission" date="2023-05" db="EMBL/GenBank/DDBJ databases">
        <authorList>
            <consortium name="Lawrence Berkeley National Laboratory"/>
            <person name="Steindorff A."/>
            <person name="Hensen N."/>
            <person name="Bonometti L."/>
            <person name="Westerberg I."/>
            <person name="Brannstrom I.O."/>
            <person name="Guillou S."/>
            <person name="Cros-Aarteil S."/>
            <person name="Calhoun S."/>
            <person name="Haridas S."/>
            <person name="Kuo A."/>
            <person name="Mondo S."/>
            <person name="Pangilinan J."/>
            <person name="Riley R."/>
            <person name="Labutti K."/>
            <person name="Andreopoulos B."/>
            <person name="Lipzen A."/>
            <person name="Chen C."/>
            <person name="Yanf M."/>
            <person name="Daum C."/>
            <person name="Ng V."/>
            <person name="Clum A."/>
            <person name="Ohm R."/>
            <person name="Martin F."/>
            <person name="Silar P."/>
            <person name="Natvig D."/>
            <person name="Lalanne C."/>
            <person name="Gautier V."/>
            <person name="Ament-Velasquez S.L."/>
            <person name="Kruys A."/>
            <person name="Hutchinson M.I."/>
            <person name="Powell A.J."/>
            <person name="Barry K."/>
            <person name="Miller A.N."/>
            <person name="Grigoriev I.V."/>
            <person name="Debuchy R."/>
            <person name="Gladieux P."/>
            <person name="Thoren M.H."/>
            <person name="Johannesson H."/>
        </authorList>
    </citation>
    <scope>NUCLEOTIDE SEQUENCE</scope>
    <source>
        <strain evidence="2">CBS 123565</strain>
    </source>
</reference>
<keyword evidence="3" id="KW-1185">Reference proteome</keyword>
<reference evidence="2" key="1">
    <citation type="journal article" date="2023" name="Mol. Phylogenet. Evol.">
        <title>Genome-scale phylogeny and comparative genomics of the fungal order Sordariales.</title>
        <authorList>
            <person name="Hensen N."/>
            <person name="Bonometti L."/>
            <person name="Westerberg I."/>
            <person name="Brannstrom I.O."/>
            <person name="Guillou S."/>
            <person name="Cros-Aarteil S."/>
            <person name="Calhoun S."/>
            <person name="Haridas S."/>
            <person name="Kuo A."/>
            <person name="Mondo S."/>
            <person name="Pangilinan J."/>
            <person name="Riley R."/>
            <person name="LaButti K."/>
            <person name="Andreopoulos B."/>
            <person name="Lipzen A."/>
            <person name="Chen C."/>
            <person name="Yan M."/>
            <person name="Daum C."/>
            <person name="Ng V."/>
            <person name="Clum A."/>
            <person name="Steindorff A."/>
            <person name="Ohm R.A."/>
            <person name="Martin F."/>
            <person name="Silar P."/>
            <person name="Natvig D.O."/>
            <person name="Lalanne C."/>
            <person name="Gautier V."/>
            <person name="Ament-Velasquez S.L."/>
            <person name="Kruys A."/>
            <person name="Hutchinson M.I."/>
            <person name="Powell A.J."/>
            <person name="Barry K."/>
            <person name="Miller A.N."/>
            <person name="Grigoriev I.V."/>
            <person name="Debuchy R."/>
            <person name="Gladieux P."/>
            <person name="Hiltunen Thoren M."/>
            <person name="Johannesson H."/>
        </authorList>
    </citation>
    <scope>NUCLEOTIDE SEQUENCE</scope>
    <source>
        <strain evidence="2">CBS 123565</strain>
    </source>
</reference>
<sequence>MASILSHVPLVNWLVAPRESPKSIDIPPVEVHSVEANADKRPRTLKHLLRANHVNHSIIYHNLQFDNHMPHILCSAYHLGAESKELYRIYDEESKSLEPWKESPSEVTQDDWRDFLGDRRYQRAYVDFFEDSLAMKYTYNWKKVVEEYMFGGDEPLVNNLICGLGHPLIHLGYAYEFDNREIAMEALGLAATQHNFMHKYLDDPSYTRKAPFSSTSPLKLLHKLAADARFDGLFREPGFANIGPLFRDHEPLLLEYWNAWDLASATVPAEAQFRASQEAAVALLVATVAPGTHAYDFFVVHVLTASHAVRVLLPLVPARFRVGLVRQWWLLALAVYVAQLRPRIDPDHVPADLKGRGWKHVEYEALHSQWATDAHYVKAVRAMKEAARTWGDVHERYLAAAVRFVDDFEGWSF</sequence>
<dbReference type="EMBL" id="MU853422">
    <property type="protein sequence ID" value="KAK4131775.1"/>
    <property type="molecule type" value="Genomic_DNA"/>
</dbReference>
<dbReference type="AlphaFoldDB" id="A0AAN6UF51"/>
<evidence type="ECO:0000313" key="2">
    <source>
        <dbReference type="EMBL" id="KAK4131775.1"/>
    </source>
</evidence>
<dbReference type="PANTHER" id="PTHR35870:SF6">
    <property type="entry name" value="MGS207 PROTEIN"/>
    <property type="match status" value="1"/>
</dbReference>
<dbReference type="PANTHER" id="PTHR35870">
    <property type="entry name" value="PROTEIN, PUTATIVE (AFU_ORTHOLOGUE AFUA_5G03330)-RELATED"/>
    <property type="match status" value="1"/>
</dbReference>
<protein>
    <recommendedName>
        <fullName evidence="4">MGS207 protein</fullName>
    </recommendedName>
</protein>
<dbReference type="InterPro" id="IPR025337">
    <property type="entry name" value="Questin_oxidase-like"/>
</dbReference>